<keyword evidence="2" id="KW-1185">Reference proteome</keyword>
<dbReference type="Proteomes" id="UP001150603">
    <property type="component" value="Unassembled WGS sequence"/>
</dbReference>
<evidence type="ECO:0000313" key="2">
    <source>
        <dbReference type="Proteomes" id="UP001150603"/>
    </source>
</evidence>
<accession>A0ACC1IZ02</accession>
<organism evidence="1 2">
    <name type="scientific">Linderina macrospora</name>
    <dbReference type="NCBI Taxonomy" id="4868"/>
    <lineage>
        <taxon>Eukaryota</taxon>
        <taxon>Fungi</taxon>
        <taxon>Fungi incertae sedis</taxon>
        <taxon>Zoopagomycota</taxon>
        <taxon>Kickxellomycotina</taxon>
        <taxon>Kickxellomycetes</taxon>
        <taxon>Kickxellales</taxon>
        <taxon>Kickxellaceae</taxon>
        <taxon>Linderina</taxon>
    </lineage>
</organism>
<comment type="caution">
    <text evidence="1">The sequence shown here is derived from an EMBL/GenBank/DDBJ whole genome shotgun (WGS) entry which is preliminary data.</text>
</comment>
<gene>
    <name evidence="1" type="ORF">FBU59_006744</name>
</gene>
<reference evidence="1" key="1">
    <citation type="submission" date="2022-07" db="EMBL/GenBank/DDBJ databases">
        <title>Phylogenomic reconstructions and comparative analyses of Kickxellomycotina fungi.</title>
        <authorList>
            <person name="Reynolds N.K."/>
            <person name="Stajich J.E."/>
            <person name="Barry K."/>
            <person name="Grigoriev I.V."/>
            <person name="Crous P."/>
            <person name="Smith M.E."/>
        </authorList>
    </citation>
    <scope>NUCLEOTIDE SEQUENCE</scope>
    <source>
        <strain evidence="1">NRRL 5244</strain>
    </source>
</reference>
<name>A0ACC1IZ02_9FUNG</name>
<proteinExistence type="predicted"/>
<protein>
    <submittedName>
        <fullName evidence="1">Uncharacterized protein</fullName>
    </submittedName>
</protein>
<evidence type="ECO:0000313" key="1">
    <source>
        <dbReference type="EMBL" id="KAJ1931339.1"/>
    </source>
</evidence>
<sequence length="158" mass="17803">MPARPQPVRLSLLNPRNIPSGFTLAVPDALRVLSSRQFDAEQWTRFVRELNAVLSKAPGTIAKEVTDFWLVSLITLGAASTSTKIYAKRIRQKALETVERWNRVDLAQMGLHVRLNETTVATHEENVGDSHYRRHGKRFNEPDSTSASVSLELVVDRL</sequence>
<dbReference type="EMBL" id="JANBPW010006053">
    <property type="protein sequence ID" value="KAJ1931339.1"/>
    <property type="molecule type" value="Genomic_DNA"/>
</dbReference>